<dbReference type="AlphaFoldDB" id="A0A7K3WIR9"/>
<name>A0A7K3WIR9_9ACTN</name>
<feature type="region of interest" description="Disordered" evidence="1">
    <location>
        <begin position="1"/>
        <end position="22"/>
    </location>
</feature>
<dbReference type="RefSeq" id="WP_152727763.1">
    <property type="nucleotide sequence ID" value="NZ_JAABOZ010000001.1"/>
</dbReference>
<comment type="caution">
    <text evidence="2">The sequence shown here is derived from an EMBL/GenBank/DDBJ whole genome shotgun (WGS) entry which is preliminary data.</text>
</comment>
<protein>
    <submittedName>
        <fullName evidence="2">Uncharacterized protein</fullName>
    </submittedName>
</protein>
<evidence type="ECO:0000256" key="1">
    <source>
        <dbReference type="SAM" id="MobiDB-lite"/>
    </source>
</evidence>
<keyword evidence="3" id="KW-1185">Reference proteome</keyword>
<evidence type="ECO:0000313" key="3">
    <source>
        <dbReference type="Proteomes" id="UP000470470"/>
    </source>
</evidence>
<reference evidence="2 3" key="1">
    <citation type="submission" date="2020-02" db="EMBL/GenBank/DDBJ databases">
        <title>The whole genome sequence of CPCC 205119.</title>
        <authorList>
            <person name="Jiang Z."/>
        </authorList>
    </citation>
    <scope>NUCLEOTIDE SEQUENCE [LARGE SCALE GENOMIC DNA]</scope>
    <source>
        <strain evidence="2 3">CPCC 205119</strain>
    </source>
</reference>
<sequence length="232" mass="24755">MSADREHPFLGQAQRDAGGPGRLGLGLGRGHAFGPLDAVFVSGADRSGTRRRAAELGWAVPDSPGPLDDVVDALVASLPVHRDDDHHARHLVAAPDGSALAFDVALGTSSGWFVEWAVTALALPAPAPVLRVTPARLSLVGPFRWRRVDSGDDELDARWRVLAGDDDPRAERFARDPDVRAALLGTDDGDDLWTAAGMLAAIRPDGHRPALLDHHLQLLGVLQRSLSRSPEL</sequence>
<dbReference type="EMBL" id="JAAGWK010000033">
    <property type="protein sequence ID" value="NEL56327.1"/>
    <property type="molecule type" value="Genomic_DNA"/>
</dbReference>
<dbReference type="Proteomes" id="UP000470470">
    <property type="component" value="Unassembled WGS sequence"/>
</dbReference>
<gene>
    <name evidence="2" type="ORF">G1H19_20370</name>
</gene>
<organism evidence="2 3">
    <name type="scientific">Goekera deserti</name>
    <dbReference type="NCBI Taxonomy" id="2497753"/>
    <lineage>
        <taxon>Bacteria</taxon>
        <taxon>Bacillati</taxon>
        <taxon>Actinomycetota</taxon>
        <taxon>Actinomycetes</taxon>
        <taxon>Geodermatophilales</taxon>
        <taxon>Geodermatophilaceae</taxon>
        <taxon>Goekera</taxon>
    </lineage>
</organism>
<evidence type="ECO:0000313" key="2">
    <source>
        <dbReference type="EMBL" id="NEL56327.1"/>
    </source>
</evidence>
<accession>A0A7K3WIR9</accession>
<proteinExistence type="predicted"/>